<protein>
    <submittedName>
        <fullName evidence="3">Serine/threonine protein kinase</fullName>
    </submittedName>
</protein>
<dbReference type="EMBL" id="MAKX01000041">
    <property type="protein sequence ID" value="OCK41974.1"/>
    <property type="molecule type" value="Genomic_DNA"/>
</dbReference>
<dbReference type="STRING" id="447689.BA195_13405"/>
<dbReference type="RefSeq" id="WP_068706421.1">
    <property type="nucleotide sequence ID" value="NZ_MAKX01000041.1"/>
</dbReference>
<feature type="domain" description="PASTA" evidence="2">
    <location>
        <begin position="48"/>
        <end position="116"/>
    </location>
</feature>
<dbReference type="SUPFAM" id="SSF54184">
    <property type="entry name" value="Penicillin-binding protein 2x (pbp-2x), c-terminal domain"/>
    <property type="match status" value="1"/>
</dbReference>
<organism evidence="3 4">
    <name type="scientific">Tenacibaculum soleae</name>
    <dbReference type="NCBI Taxonomy" id="447689"/>
    <lineage>
        <taxon>Bacteria</taxon>
        <taxon>Pseudomonadati</taxon>
        <taxon>Bacteroidota</taxon>
        <taxon>Flavobacteriia</taxon>
        <taxon>Flavobacteriales</taxon>
        <taxon>Flavobacteriaceae</taxon>
        <taxon>Tenacibaculum</taxon>
    </lineage>
</organism>
<dbReference type="CDD" id="cd06577">
    <property type="entry name" value="PASTA_pknB"/>
    <property type="match status" value="2"/>
</dbReference>
<keyword evidence="1" id="KW-0472">Membrane</keyword>
<sequence length="192" mass="21969">MNNFIGNLKGLFQFIKSKTFLIQIGIAVVSLLLFVFTLQWWLGMTTNHDQKIQVPNLHKMSLAEVEKKLDELNLDFIIIDSATYNPEYPKKSVIEQDPTVGDFVKEKRKLYLTLNPSKYRDIEVPNLNGRTKRQATTHLQSQGFIIGKKITWVRDIGKNVVRGLKYNGKIIEPGTKLPKKTTINLVLGDGKR</sequence>
<dbReference type="SMART" id="SM00740">
    <property type="entry name" value="PASTA"/>
    <property type="match status" value="2"/>
</dbReference>
<dbReference type="OrthoDB" id="9803895at2"/>
<evidence type="ECO:0000313" key="3">
    <source>
        <dbReference type="EMBL" id="OCK41974.1"/>
    </source>
</evidence>
<accession>A0A1B9XWP0</accession>
<dbReference type="Proteomes" id="UP000093186">
    <property type="component" value="Unassembled WGS sequence"/>
</dbReference>
<evidence type="ECO:0000259" key="2">
    <source>
        <dbReference type="PROSITE" id="PS51178"/>
    </source>
</evidence>
<dbReference type="Gene3D" id="3.30.10.20">
    <property type="match status" value="2"/>
</dbReference>
<evidence type="ECO:0000313" key="4">
    <source>
        <dbReference type="Proteomes" id="UP000093186"/>
    </source>
</evidence>
<dbReference type="Pfam" id="PF03793">
    <property type="entry name" value="PASTA"/>
    <property type="match status" value="1"/>
</dbReference>
<reference evidence="3 4" key="1">
    <citation type="submission" date="2016-06" db="EMBL/GenBank/DDBJ databases">
        <title>Draft Genome Sequence of Tenacibaculum soleae UCD-KL19.</title>
        <authorList>
            <person name="Eisen J.A."/>
            <person name="Coil D.A."/>
            <person name="Lujan K.M."/>
        </authorList>
    </citation>
    <scope>NUCLEOTIDE SEQUENCE [LARGE SCALE GENOMIC DNA]</scope>
    <source>
        <strain evidence="3 4">UCD-KL19</strain>
    </source>
</reference>
<keyword evidence="1" id="KW-1133">Transmembrane helix</keyword>
<keyword evidence="1" id="KW-0812">Transmembrane</keyword>
<dbReference type="PROSITE" id="PS51178">
    <property type="entry name" value="PASTA"/>
    <property type="match status" value="1"/>
</dbReference>
<keyword evidence="4" id="KW-1185">Reference proteome</keyword>
<keyword evidence="3" id="KW-0808">Transferase</keyword>
<proteinExistence type="predicted"/>
<name>A0A1B9XWP0_9FLAO</name>
<feature type="transmembrane region" description="Helical" evidence="1">
    <location>
        <begin position="20"/>
        <end position="42"/>
    </location>
</feature>
<evidence type="ECO:0000256" key="1">
    <source>
        <dbReference type="SAM" id="Phobius"/>
    </source>
</evidence>
<keyword evidence="3" id="KW-0418">Kinase</keyword>
<dbReference type="InterPro" id="IPR005543">
    <property type="entry name" value="PASTA_dom"/>
</dbReference>
<dbReference type="AlphaFoldDB" id="A0A1B9XWP0"/>
<comment type="caution">
    <text evidence="3">The sequence shown here is derived from an EMBL/GenBank/DDBJ whole genome shotgun (WGS) entry which is preliminary data.</text>
</comment>
<keyword evidence="3" id="KW-0723">Serine/threonine-protein kinase</keyword>
<gene>
    <name evidence="3" type="ORF">BA195_13405</name>
</gene>
<dbReference type="GO" id="GO:0004674">
    <property type="term" value="F:protein serine/threonine kinase activity"/>
    <property type="evidence" value="ECO:0007669"/>
    <property type="project" value="UniProtKB-KW"/>
</dbReference>